<proteinExistence type="predicted"/>
<keyword evidence="2" id="KW-1185">Reference proteome</keyword>
<name>A0A0C1FRW8_9FLAO</name>
<dbReference type="AlphaFoldDB" id="A0A0C1FRW8"/>
<reference evidence="1 2" key="1">
    <citation type="submission" date="2014-10" db="EMBL/GenBank/DDBJ databases">
        <title>Kaistella jeonii genome.</title>
        <authorList>
            <person name="Clayton J.T."/>
            <person name="Newman J.D."/>
        </authorList>
    </citation>
    <scope>NUCLEOTIDE SEQUENCE [LARGE SCALE GENOMIC DNA]</scope>
    <source>
        <strain evidence="1 2">DSM 17048</strain>
    </source>
</reference>
<comment type="caution">
    <text evidence="1">The sequence shown here is derived from an EMBL/GenBank/DDBJ whole genome shotgun (WGS) entry which is preliminary data.</text>
</comment>
<gene>
    <name evidence="1" type="ORF">OA86_01765</name>
</gene>
<organism evidence="1 2">
    <name type="scientific">Kaistella jeonii</name>
    <dbReference type="NCBI Taxonomy" id="266749"/>
    <lineage>
        <taxon>Bacteria</taxon>
        <taxon>Pseudomonadati</taxon>
        <taxon>Bacteroidota</taxon>
        <taxon>Flavobacteriia</taxon>
        <taxon>Flavobacteriales</taxon>
        <taxon>Weeksellaceae</taxon>
        <taxon>Chryseobacterium group</taxon>
        <taxon>Kaistella</taxon>
    </lineage>
</organism>
<protein>
    <recommendedName>
        <fullName evidence="3">Toxin-antitoxin system YwqK family antitoxin</fullName>
    </recommendedName>
</protein>
<accession>A0A0C1FRW8</accession>
<evidence type="ECO:0008006" key="3">
    <source>
        <dbReference type="Google" id="ProtNLM"/>
    </source>
</evidence>
<sequence length="314" mass="36107">MKMKSILSFTLLLIFGLNHFLAQDFKKLPASYYLDKSGLEDGKMLKIKNLTHYDLYITRNSEKVKNLKGKEQMDFYKKAWEAELITLKQGNYYIDNEDFNFKFKIDKDGLLTDEGIYTNNDSGSQSVFTFLGGIAVQSVEKKNSIIVEKTSLTNDIFMSELFDKEGKLVNKRSINLKLGGGQANTISTHYKKGKVSSEQNNIEEGFISYYENGQIKRQTNNRGNYGKEFQENGKMISQYYTKNGDSCSEEYTEGLMESKKCSNPTEVKEYTYEKGKLKFYEVYNKANQQVKVYDAKGKISKKQPIMDKIPTIAK</sequence>
<evidence type="ECO:0000313" key="2">
    <source>
        <dbReference type="Proteomes" id="UP000031473"/>
    </source>
</evidence>
<dbReference type="EMBL" id="JSYL01000001">
    <property type="protein sequence ID" value="KIA90634.1"/>
    <property type="molecule type" value="Genomic_DNA"/>
</dbReference>
<dbReference type="Proteomes" id="UP000031473">
    <property type="component" value="Unassembled WGS sequence"/>
</dbReference>
<evidence type="ECO:0000313" key="1">
    <source>
        <dbReference type="EMBL" id="KIA90634.1"/>
    </source>
</evidence>